<dbReference type="EMBL" id="LR134441">
    <property type="protein sequence ID" value="VEI01049.1"/>
    <property type="molecule type" value="Genomic_DNA"/>
</dbReference>
<evidence type="ECO:0000313" key="1">
    <source>
        <dbReference type="EMBL" id="VEI01049.1"/>
    </source>
</evidence>
<name>A0A448NTZ7_9FLAO</name>
<dbReference type="KEGG" id="cant:NCTC13489_02514"/>
<sequence>MFYNCYLTYYLEAKRCLERIKIFYIDFIFANINRNIFKFSAVKN</sequence>
<gene>
    <name evidence="1" type="ORF">NCTC13489_02514</name>
</gene>
<dbReference type="AlphaFoldDB" id="A0A448NTZ7"/>
<reference evidence="1 2" key="1">
    <citation type="submission" date="2018-12" db="EMBL/GenBank/DDBJ databases">
        <authorList>
            <consortium name="Pathogen Informatics"/>
        </authorList>
    </citation>
    <scope>NUCLEOTIDE SEQUENCE [LARGE SCALE GENOMIC DNA]</scope>
    <source>
        <strain evidence="1 2">NCTC13489</strain>
    </source>
</reference>
<organism evidence="1 2">
    <name type="scientific">Kaistella antarctica</name>
    <dbReference type="NCBI Taxonomy" id="266748"/>
    <lineage>
        <taxon>Bacteria</taxon>
        <taxon>Pseudomonadati</taxon>
        <taxon>Bacteroidota</taxon>
        <taxon>Flavobacteriia</taxon>
        <taxon>Flavobacteriales</taxon>
        <taxon>Weeksellaceae</taxon>
        <taxon>Chryseobacterium group</taxon>
        <taxon>Kaistella</taxon>
    </lineage>
</organism>
<dbReference type="Proteomes" id="UP000270036">
    <property type="component" value="Chromosome"/>
</dbReference>
<proteinExistence type="predicted"/>
<protein>
    <submittedName>
        <fullName evidence="1">Uncharacterized protein</fullName>
    </submittedName>
</protein>
<evidence type="ECO:0000313" key="2">
    <source>
        <dbReference type="Proteomes" id="UP000270036"/>
    </source>
</evidence>
<accession>A0A448NTZ7</accession>